<keyword evidence="1" id="KW-1185">Reference proteome</keyword>
<evidence type="ECO:0000313" key="1">
    <source>
        <dbReference type="Proteomes" id="UP000050795"/>
    </source>
</evidence>
<dbReference type="WBParaSite" id="TREG1_68120.3">
    <property type="protein sequence ID" value="TREG1_68120.3"/>
    <property type="gene ID" value="TREG1_68120"/>
</dbReference>
<dbReference type="AlphaFoldDB" id="A0AA85JZN5"/>
<name>A0AA85JZN5_TRIRE</name>
<evidence type="ECO:0000313" key="2">
    <source>
        <dbReference type="WBParaSite" id="TREG1_68120.1"/>
    </source>
</evidence>
<reference evidence="2 3" key="2">
    <citation type="submission" date="2023-11" db="UniProtKB">
        <authorList>
            <consortium name="WormBaseParasite"/>
        </authorList>
    </citation>
    <scope>IDENTIFICATION</scope>
</reference>
<sequence length="72" mass="8185">MPVTRNMSGKLENAEEYLRVNLSSPVCFTSESCLFIFVYSLLGIRGPFEPTRGSTLTQHCCFYLLTAQWLCI</sequence>
<evidence type="ECO:0000313" key="3">
    <source>
        <dbReference type="WBParaSite" id="TREG1_68120.2"/>
    </source>
</evidence>
<accession>A0AA85JZN5</accession>
<dbReference type="WBParaSite" id="TREG1_68120.1">
    <property type="protein sequence ID" value="TREG1_68120.1"/>
    <property type="gene ID" value="TREG1_68120"/>
</dbReference>
<protein>
    <submittedName>
        <fullName evidence="2 3">Uncharacterized protein</fullName>
    </submittedName>
</protein>
<reference evidence="1" key="1">
    <citation type="submission" date="2022-06" db="EMBL/GenBank/DDBJ databases">
        <authorList>
            <person name="Berger JAMES D."/>
            <person name="Berger JAMES D."/>
        </authorList>
    </citation>
    <scope>NUCLEOTIDE SEQUENCE [LARGE SCALE GENOMIC DNA]</scope>
</reference>
<proteinExistence type="predicted"/>
<dbReference type="Proteomes" id="UP000050795">
    <property type="component" value="Unassembled WGS sequence"/>
</dbReference>
<organism evidence="1 3">
    <name type="scientific">Trichobilharzia regenti</name>
    <name type="common">Nasal bird schistosome</name>
    <dbReference type="NCBI Taxonomy" id="157069"/>
    <lineage>
        <taxon>Eukaryota</taxon>
        <taxon>Metazoa</taxon>
        <taxon>Spiralia</taxon>
        <taxon>Lophotrochozoa</taxon>
        <taxon>Platyhelminthes</taxon>
        <taxon>Trematoda</taxon>
        <taxon>Digenea</taxon>
        <taxon>Strigeidida</taxon>
        <taxon>Schistosomatoidea</taxon>
        <taxon>Schistosomatidae</taxon>
        <taxon>Trichobilharzia</taxon>
    </lineage>
</organism>
<dbReference type="WBParaSite" id="TREG1_68120.2">
    <property type="protein sequence ID" value="TREG1_68120.2"/>
    <property type="gene ID" value="TREG1_68120"/>
</dbReference>